<evidence type="ECO:0000256" key="1">
    <source>
        <dbReference type="ARBA" id="ARBA00023157"/>
    </source>
</evidence>
<accession>A0ABM3C7Q3</accession>
<sequence>MKFPEQTLLAVLACLSLSYSQEAGEFLEEPCGLPPQRYKLVGARIALIATTPWMAIIIGPEGFRCGASLITSRFVLSAAHCLGGGPLKVRLGEYDRETERDCRHSQCIDQAQEFEVDATFIHQGYEQQRHDLALLRLALRVQYTANIFPICVLLRPSVPHLEDHIVKFSVYGWGKTESGQSSRLLRKTTLYNLNRTSCGSQYPDANINRDHICGQRFGSSTCNGDSGGPLGARIIYNRQDIMVLFGIVSFGGELCENATVFTNVMAHLNWIRNIVRLGGTF</sequence>
<keyword evidence="5" id="KW-1185">Reference proteome</keyword>
<dbReference type="PRINTS" id="PR00722">
    <property type="entry name" value="CHYMOTRYPSIN"/>
</dbReference>
<dbReference type="SMART" id="SM00020">
    <property type="entry name" value="Tryp_SPc"/>
    <property type="match status" value="1"/>
</dbReference>
<dbReference type="Proteomes" id="UP001652661">
    <property type="component" value="Chromosome 2R"/>
</dbReference>
<dbReference type="InterPro" id="IPR051487">
    <property type="entry name" value="Ser/Thr_Proteases_Immune/Dev"/>
</dbReference>
<dbReference type="CDD" id="cd00190">
    <property type="entry name" value="Tryp_SPc"/>
    <property type="match status" value="1"/>
</dbReference>
<evidence type="ECO:0000313" key="5">
    <source>
        <dbReference type="Proteomes" id="UP001652661"/>
    </source>
</evidence>
<dbReference type="InterPro" id="IPR009003">
    <property type="entry name" value="Peptidase_S1_PA"/>
</dbReference>
<dbReference type="PROSITE" id="PS50240">
    <property type="entry name" value="TRYPSIN_DOM"/>
    <property type="match status" value="1"/>
</dbReference>
<evidence type="ECO:0000256" key="3">
    <source>
        <dbReference type="SAM" id="SignalP"/>
    </source>
</evidence>
<dbReference type="InterPro" id="IPR001254">
    <property type="entry name" value="Trypsin_dom"/>
</dbReference>
<dbReference type="SUPFAM" id="SSF50494">
    <property type="entry name" value="Trypsin-like serine proteases"/>
    <property type="match status" value="1"/>
</dbReference>
<reference evidence="6" key="2">
    <citation type="submission" date="2025-08" db="UniProtKB">
        <authorList>
            <consortium name="RefSeq"/>
        </authorList>
    </citation>
    <scope>IDENTIFICATION</scope>
    <source>
        <strain evidence="6">14028-0561.14</strain>
        <tissue evidence="6">Whole fly</tissue>
    </source>
</reference>
<dbReference type="Gene3D" id="2.40.10.10">
    <property type="entry name" value="Trypsin-like serine proteases"/>
    <property type="match status" value="2"/>
</dbReference>
<name>A0ABM3C7Q3_DROKI</name>
<dbReference type="Pfam" id="PF00089">
    <property type="entry name" value="Trypsin"/>
    <property type="match status" value="1"/>
</dbReference>
<feature type="chain" id="PRO_5046764468" evidence="3">
    <location>
        <begin position="21"/>
        <end position="281"/>
    </location>
</feature>
<dbReference type="InterPro" id="IPR043504">
    <property type="entry name" value="Peptidase_S1_PA_chymotrypsin"/>
</dbReference>
<feature type="domain" description="Peptidase S1" evidence="4">
    <location>
        <begin position="40"/>
        <end position="276"/>
    </location>
</feature>
<dbReference type="RefSeq" id="XP_041632874.2">
    <property type="nucleotide sequence ID" value="XM_041776940.2"/>
</dbReference>
<protein>
    <submittedName>
        <fullName evidence="6">Phenoloxidase-activating enzyme 1-like</fullName>
    </submittedName>
</protein>
<dbReference type="GeneID" id="121502892"/>
<keyword evidence="3" id="KW-0732">Signal</keyword>
<dbReference type="PROSITE" id="PS00134">
    <property type="entry name" value="TRYPSIN_HIS"/>
    <property type="match status" value="1"/>
</dbReference>
<dbReference type="InterPro" id="IPR001314">
    <property type="entry name" value="Peptidase_S1A"/>
</dbReference>
<dbReference type="InterPro" id="IPR018114">
    <property type="entry name" value="TRYPSIN_HIS"/>
</dbReference>
<gene>
    <name evidence="6" type="primary">LOC121502892</name>
</gene>
<feature type="signal peptide" evidence="3">
    <location>
        <begin position="1"/>
        <end position="20"/>
    </location>
</feature>
<evidence type="ECO:0000313" key="6">
    <source>
        <dbReference type="RefSeq" id="XP_041632874.2"/>
    </source>
</evidence>
<organism evidence="5 6">
    <name type="scientific">Drosophila kikkawai</name>
    <name type="common">Fruit fly</name>
    <dbReference type="NCBI Taxonomy" id="30033"/>
    <lineage>
        <taxon>Eukaryota</taxon>
        <taxon>Metazoa</taxon>
        <taxon>Ecdysozoa</taxon>
        <taxon>Arthropoda</taxon>
        <taxon>Hexapoda</taxon>
        <taxon>Insecta</taxon>
        <taxon>Pterygota</taxon>
        <taxon>Neoptera</taxon>
        <taxon>Endopterygota</taxon>
        <taxon>Diptera</taxon>
        <taxon>Brachycera</taxon>
        <taxon>Muscomorpha</taxon>
        <taxon>Ephydroidea</taxon>
        <taxon>Drosophilidae</taxon>
        <taxon>Drosophila</taxon>
        <taxon>Sophophora</taxon>
    </lineage>
</organism>
<keyword evidence="1" id="KW-1015">Disulfide bond</keyword>
<proteinExistence type="inferred from homology"/>
<reference evidence="5" key="1">
    <citation type="submission" date="2025-05" db="UniProtKB">
        <authorList>
            <consortium name="RefSeq"/>
        </authorList>
    </citation>
    <scope>NUCLEOTIDE SEQUENCE [LARGE SCALE GENOMIC DNA]</scope>
    <source>
        <strain evidence="5">14028-0561.14</strain>
    </source>
</reference>
<evidence type="ECO:0000256" key="2">
    <source>
        <dbReference type="ARBA" id="ARBA00024195"/>
    </source>
</evidence>
<evidence type="ECO:0000259" key="4">
    <source>
        <dbReference type="PROSITE" id="PS50240"/>
    </source>
</evidence>
<dbReference type="PANTHER" id="PTHR24256">
    <property type="entry name" value="TRYPTASE-RELATED"/>
    <property type="match status" value="1"/>
</dbReference>
<comment type="similarity">
    <text evidence="2">Belongs to the peptidase S1 family. CLIP subfamily.</text>
</comment>